<protein>
    <recommendedName>
        <fullName evidence="3">Cell division protein FtsL</fullName>
    </recommendedName>
</protein>
<accession>A0ABS7MKM2</accession>
<organism evidence="1 2">
    <name type="scientific">Collinsella ureilytica</name>
    <dbReference type="NCBI Taxonomy" id="2869515"/>
    <lineage>
        <taxon>Bacteria</taxon>
        <taxon>Bacillati</taxon>
        <taxon>Actinomycetota</taxon>
        <taxon>Coriobacteriia</taxon>
        <taxon>Coriobacteriales</taxon>
        <taxon>Coriobacteriaceae</taxon>
        <taxon>Collinsella</taxon>
    </lineage>
</organism>
<dbReference type="RefSeq" id="WP_222198659.1">
    <property type="nucleotide sequence ID" value="NZ_JAIMFO010000004.1"/>
</dbReference>
<evidence type="ECO:0000313" key="1">
    <source>
        <dbReference type="EMBL" id="MBY4796940.1"/>
    </source>
</evidence>
<comment type="caution">
    <text evidence="1">The sequence shown here is derived from an EMBL/GenBank/DDBJ whole genome shotgun (WGS) entry which is preliminary data.</text>
</comment>
<evidence type="ECO:0000313" key="2">
    <source>
        <dbReference type="Proteomes" id="UP000700908"/>
    </source>
</evidence>
<dbReference type="EMBL" id="JAIMFO010000004">
    <property type="protein sequence ID" value="MBY4796940.1"/>
    <property type="molecule type" value="Genomic_DNA"/>
</dbReference>
<reference evidence="1 2" key="1">
    <citation type="submission" date="2021-08" db="EMBL/GenBank/DDBJ databases">
        <title>Collinsella faecalis sp. nov. isolated from swine faeces.</title>
        <authorList>
            <person name="Oh B.S."/>
            <person name="Lee J.H."/>
        </authorList>
    </citation>
    <scope>NUCLEOTIDE SEQUENCE [LARGE SCALE GENOMIC DNA]</scope>
    <source>
        <strain evidence="1 2">AGMB00827</strain>
    </source>
</reference>
<keyword evidence="2" id="KW-1185">Reference proteome</keyword>
<name>A0ABS7MKM2_9ACTN</name>
<gene>
    <name evidence="1" type="ORF">K6V98_00970</name>
</gene>
<evidence type="ECO:0008006" key="3">
    <source>
        <dbReference type="Google" id="ProtNLM"/>
    </source>
</evidence>
<proteinExistence type="predicted"/>
<dbReference type="Proteomes" id="UP000700908">
    <property type="component" value="Unassembled WGS sequence"/>
</dbReference>
<sequence>MGYTSGSAAVSYDMRAEALGYDYSAAPAYPAPVSRPRLDVVPGAGREADQMVSPAFVQTLKTLLMLVVAFCAVGAIRVSVAELTASSLNSNAKLTAAIETATQASSDLEVKRSVYGATTRIRDFATTALGMVESDGGVTLDVSDPAPAASTPDAPAAS</sequence>